<name>A0ABQ1UQC2_9NOCA</name>
<organism evidence="3 4">
    <name type="scientific">Williamsia phyllosphaerae</name>
    <dbReference type="NCBI Taxonomy" id="885042"/>
    <lineage>
        <taxon>Bacteria</taxon>
        <taxon>Bacillati</taxon>
        <taxon>Actinomycetota</taxon>
        <taxon>Actinomycetes</taxon>
        <taxon>Mycobacteriales</taxon>
        <taxon>Nocardiaceae</taxon>
        <taxon>Williamsia</taxon>
    </lineage>
</organism>
<comment type="caution">
    <text evidence="3">The sequence shown here is derived from an EMBL/GenBank/DDBJ whole genome shotgun (WGS) entry which is preliminary data.</text>
</comment>
<evidence type="ECO:0000256" key="1">
    <source>
        <dbReference type="SAM" id="MobiDB-lite"/>
    </source>
</evidence>
<sequence>MSAGLLDLDAAIAVDVSRPADEVIELIAHCASTIAAAQYRMMHLVNRLHDVRTDDWVEDMAERFADDPATQLTPNGTEQTIAEIGAVTNVPVGTARATVQTALRMHSRMPFTGQVLGTGRISMSDLRLILDGTAGLFDDAQCDQLDRRLAAELSARPPMSRARLRALVDFLISQIDPEALRRRRERAEQDRSMDIRPDRFNPGMSRVSGSLAAADAAIVNARLTDMARSVCSADPRTMSQRRADAQVVLAATGLGPDAILPCRCPQCTKPAEKSLEAPAAAATEDAAAPAGHASASSVVNVHVVVNLSTLVGLDEQPGYLDGHGVLDADAIRRLLAAAKISMINPADPSVGEHRYRPGSSLDALCRARGLCCDFPGCTAPAWRGDLDHTNRFDRRHPRAGGATVGENLKPLCRFHHRIKTFTGWRDFQGEFGEIVFESPTGHRFLGNAFSGADLFPSLRLPSRRARPPTTADERQRERILAEREAHEAWANQPPPF</sequence>
<dbReference type="CDD" id="cd00085">
    <property type="entry name" value="HNHc"/>
    <property type="match status" value="1"/>
</dbReference>
<dbReference type="Proteomes" id="UP000632454">
    <property type="component" value="Unassembled WGS sequence"/>
</dbReference>
<feature type="compositionally biased region" description="Basic and acidic residues" evidence="1">
    <location>
        <begin position="185"/>
        <end position="199"/>
    </location>
</feature>
<feature type="region of interest" description="Disordered" evidence="1">
    <location>
        <begin position="182"/>
        <end position="202"/>
    </location>
</feature>
<evidence type="ECO:0000259" key="2">
    <source>
        <dbReference type="Pfam" id="PF02720"/>
    </source>
</evidence>
<keyword evidence="4" id="KW-1185">Reference proteome</keyword>
<dbReference type="InterPro" id="IPR003870">
    <property type="entry name" value="DUF222"/>
</dbReference>
<dbReference type="InterPro" id="IPR003615">
    <property type="entry name" value="HNH_nuc"/>
</dbReference>
<protein>
    <recommendedName>
        <fullName evidence="2">DUF222 domain-containing protein</fullName>
    </recommendedName>
</protein>
<proteinExistence type="predicted"/>
<dbReference type="RefSeq" id="WP_188489137.1">
    <property type="nucleotide sequence ID" value="NZ_BMCS01000001.1"/>
</dbReference>
<gene>
    <name evidence="3" type="ORF">GCM10007298_19490</name>
</gene>
<dbReference type="EMBL" id="BMCS01000001">
    <property type="protein sequence ID" value="GGF23637.1"/>
    <property type="molecule type" value="Genomic_DNA"/>
</dbReference>
<evidence type="ECO:0000313" key="3">
    <source>
        <dbReference type="EMBL" id="GGF23637.1"/>
    </source>
</evidence>
<evidence type="ECO:0000313" key="4">
    <source>
        <dbReference type="Proteomes" id="UP000632454"/>
    </source>
</evidence>
<feature type="domain" description="DUF222" evidence="2">
    <location>
        <begin position="73"/>
        <end position="368"/>
    </location>
</feature>
<reference evidence="4" key="1">
    <citation type="journal article" date="2019" name="Int. J. Syst. Evol. Microbiol.">
        <title>The Global Catalogue of Microorganisms (GCM) 10K type strain sequencing project: providing services to taxonomists for standard genome sequencing and annotation.</title>
        <authorList>
            <consortium name="The Broad Institute Genomics Platform"/>
            <consortium name="The Broad Institute Genome Sequencing Center for Infectious Disease"/>
            <person name="Wu L."/>
            <person name="Ma J."/>
        </authorList>
    </citation>
    <scope>NUCLEOTIDE SEQUENCE [LARGE SCALE GENOMIC DNA]</scope>
    <source>
        <strain evidence="4">CCM 7855</strain>
    </source>
</reference>
<dbReference type="Pfam" id="PF02720">
    <property type="entry name" value="DUF222"/>
    <property type="match status" value="1"/>
</dbReference>
<accession>A0ABQ1UQC2</accession>